<proteinExistence type="predicted"/>
<dbReference type="GO" id="GO:0006281">
    <property type="term" value="P:DNA repair"/>
    <property type="evidence" value="ECO:0007669"/>
    <property type="project" value="UniProtKB-ARBA"/>
</dbReference>
<dbReference type="EMBL" id="JARPUR010000002">
    <property type="protein sequence ID" value="KAK4883166.1"/>
    <property type="molecule type" value="Genomic_DNA"/>
</dbReference>
<comment type="caution">
    <text evidence="2">The sequence shown here is derived from an EMBL/GenBank/DDBJ whole genome shotgun (WGS) entry which is preliminary data.</text>
</comment>
<name>A0AAN7PIM6_9COLE</name>
<dbReference type="InterPro" id="IPR011335">
    <property type="entry name" value="Restrct_endonuc-II-like"/>
</dbReference>
<organism evidence="2 3">
    <name type="scientific">Aquatica leii</name>
    <dbReference type="NCBI Taxonomy" id="1421715"/>
    <lineage>
        <taxon>Eukaryota</taxon>
        <taxon>Metazoa</taxon>
        <taxon>Ecdysozoa</taxon>
        <taxon>Arthropoda</taxon>
        <taxon>Hexapoda</taxon>
        <taxon>Insecta</taxon>
        <taxon>Pterygota</taxon>
        <taxon>Neoptera</taxon>
        <taxon>Endopterygota</taxon>
        <taxon>Coleoptera</taxon>
        <taxon>Polyphaga</taxon>
        <taxon>Elateriformia</taxon>
        <taxon>Elateroidea</taxon>
        <taxon>Lampyridae</taxon>
        <taxon>Luciolinae</taxon>
        <taxon>Aquatica</taxon>
    </lineage>
</organism>
<evidence type="ECO:0000313" key="2">
    <source>
        <dbReference type="EMBL" id="KAK4883166.1"/>
    </source>
</evidence>
<dbReference type="Proteomes" id="UP001353858">
    <property type="component" value="Unassembled WGS sequence"/>
</dbReference>
<accession>A0AAN7PIM6</accession>
<dbReference type="InterPro" id="IPR019080">
    <property type="entry name" value="YqaJ_viral_recombinase"/>
</dbReference>
<evidence type="ECO:0000313" key="3">
    <source>
        <dbReference type="Proteomes" id="UP001353858"/>
    </source>
</evidence>
<gene>
    <name evidence="2" type="ORF">RN001_006485</name>
</gene>
<keyword evidence="3" id="KW-1185">Reference proteome</keyword>
<dbReference type="AlphaFoldDB" id="A0AAN7PIM6"/>
<dbReference type="SUPFAM" id="SSF52980">
    <property type="entry name" value="Restriction endonuclease-like"/>
    <property type="match status" value="1"/>
</dbReference>
<sequence>MNAAVQYGQMNEKNAIHSYCEKTGEKVMECGLFVHLDCGYLAASPDGLTDSGGIIKVKCPKAAEHLTIQESIKTIKGFCLDKLHVTGKEWCDFIVWTDNDIYVERIFPDYDFWRQTLLPKLTFFFEKVLLPEIVDPRKCTSMDIREPDN</sequence>
<protein>
    <recommendedName>
        <fullName evidence="1">YqaJ viral recombinase domain-containing protein</fullName>
    </recommendedName>
</protein>
<dbReference type="PANTHER" id="PTHR46609">
    <property type="entry name" value="EXONUCLEASE, PHAGE-TYPE/RECB, C-TERMINAL DOMAIN-CONTAINING PROTEIN"/>
    <property type="match status" value="1"/>
</dbReference>
<evidence type="ECO:0000259" key="1">
    <source>
        <dbReference type="Pfam" id="PF09588"/>
    </source>
</evidence>
<reference evidence="3" key="1">
    <citation type="submission" date="2023-01" db="EMBL/GenBank/DDBJ databases">
        <title>Key to firefly adult light organ development and bioluminescence: homeobox transcription factors regulate luciferase expression and transportation to peroxisome.</title>
        <authorList>
            <person name="Fu X."/>
        </authorList>
    </citation>
    <scope>NUCLEOTIDE SEQUENCE [LARGE SCALE GENOMIC DNA]</scope>
</reference>
<dbReference type="PANTHER" id="PTHR46609:SF8">
    <property type="entry name" value="YQAJ VIRAL RECOMBINASE DOMAIN-CONTAINING PROTEIN"/>
    <property type="match status" value="1"/>
</dbReference>
<dbReference type="InterPro" id="IPR051703">
    <property type="entry name" value="NF-kappa-B_Signaling_Reg"/>
</dbReference>
<dbReference type="CDD" id="cd22343">
    <property type="entry name" value="PDDEXK_lambda_exonuclease-like"/>
    <property type="match status" value="1"/>
</dbReference>
<dbReference type="Gene3D" id="3.90.320.10">
    <property type="match status" value="1"/>
</dbReference>
<feature type="domain" description="YqaJ viral recombinase" evidence="1">
    <location>
        <begin position="2"/>
        <end position="70"/>
    </location>
</feature>
<dbReference type="InterPro" id="IPR011604">
    <property type="entry name" value="PDDEXK-like_dom_sf"/>
</dbReference>
<dbReference type="Pfam" id="PF09588">
    <property type="entry name" value="YqaJ"/>
    <property type="match status" value="1"/>
</dbReference>